<dbReference type="Pfam" id="PF00440">
    <property type="entry name" value="TetR_N"/>
    <property type="match status" value="1"/>
</dbReference>
<evidence type="ECO:0000256" key="3">
    <source>
        <dbReference type="ARBA" id="ARBA00023163"/>
    </source>
</evidence>
<dbReference type="PANTHER" id="PTHR30055:SF234">
    <property type="entry name" value="HTH-TYPE TRANSCRIPTIONAL REGULATOR BETI"/>
    <property type="match status" value="1"/>
</dbReference>
<dbReference type="PROSITE" id="PS01081">
    <property type="entry name" value="HTH_TETR_1"/>
    <property type="match status" value="1"/>
</dbReference>
<accession>A0ABX8S3M9</accession>
<proteinExistence type="predicted"/>
<keyword evidence="2 4" id="KW-0238">DNA-binding</keyword>
<dbReference type="InterPro" id="IPR009057">
    <property type="entry name" value="Homeodomain-like_sf"/>
</dbReference>
<dbReference type="SUPFAM" id="SSF46689">
    <property type="entry name" value="Homeodomain-like"/>
    <property type="match status" value="1"/>
</dbReference>
<evidence type="ECO:0000256" key="2">
    <source>
        <dbReference type="ARBA" id="ARBA00023125"/>
    </source>
</evidence>
<dbReference type="Proteomes" id="UP000887023">
    <property type="component" value="Chromosome"/>
</dbReference>
<dbReference type="InterPro" id="IPR050109">
    <property type="entry name" value="HTH-type_TetR-like_transc_reg"/>
</dbReference>
<protein>
    <submittedName>
        <fullName evidence="7">TetR/AcrR family transcriptional regulator helix-turn-helix transcriptional regulator</fullName>
    </submittedName>
</protein>
<dbReference type="Gene3D" id="1.10.10.60">
    <property type="entry name" value="Homeodomain-like"/>
    <property type="match status" value="1"/>
</dbReference>
<name>A0ABX8S3M9_9ACTN</name>
<keyword evidence="3" id="KW-0804">Transcription</keyword>
<dbReference type="InterPro" id="IPR001647">
    <property type="entry name" value="HTH_TetR"/>
</dbReference>
<evidence type="ECO:0000256" key="5">
    <source>
        <dbReference type="SAM" id="MobiDB-lite"/>
    </source>
</evidence>
<reference evidence="7" key="1">
    <citation type="submission" date="2021-07" db="EMBL/GenBank/DDBJ databases">
        <title>Candidatus Kaistella beijingensis sp. nov. isolated from a municipal wastewater treatment plant is involved in sludge foaming.</title>
        <authorList>
            <person name="Song Y."/>
            <person name="Liu S.-J."/>
        </authorList>
    </citation>
    <scope>NUCLEOTIDE SEQUENCE</scope>
    <source>
        <strain evidence="7">DSM 43998</strain>
    </source>
</reference>
<dbReference type="RefSeq" id="WP_066474964.1">
    <property type="nucleotide sequence ID" value="NZ_CBCRUZ010000018.1"/>
</dbReference>
<feature type="region of interest" description="Disordered" evidence="5">
    <location>
        <begin position="1"/>
        <end position="22"/>
    </location>
</feature>
<keyword evidence="1" id="KW-0805">Transcription regulation</keyword>
<dbReference type="PROSITE" id="PS50977">
    <property type="entry name" value="HTH_TETR_2"/>
    <property type="match status" value="1"/>
</dbReference>
<evidence type="ECO:0000313" key="7">
    <source>
        <dbReference type="EMBL" id="QXQ12427.1"/>
    </source>
</evidence>
<feature type="DNA-binding region" description="H-T-H motif" evidence="4">
    <location>
        <begin position="46"/>
        <end position="65"/>
    </location>
</feature>
<sequence>MNAFAAPTPADNGTPADNDPRRARSRARLLDAAAGLLSSGGVEAVTVDAVTRASKVARATLYRHFASTNQLIAATFERLLPQVDAPAANLPFRERLVELLDRQASLIEETPMHITTLAWLAMGRNQLPEIATDSGAPDGVDTLRSVVRDRYRRTFDAILDTPDARAQLRVQDPDLAICQLLGPIVFARLTGLPRIDRAGCTLLVDAALLPPADSGER</sequence>
<gene>
    <name evidence="7" type="ORF">KV203_10510</name>
</gene>
<dbReference type="InterPro" id="IPR036271">
    <property type="entry name" value="Tet_transcr_reg_TetR-rel_C_sf"/>
</dbReference>
<dbReference type="EMBL" id="CP079105">
    <property type="protein sequence ID" value="QXQ12427.1"/>
    <property type="molecule type" value="Genomic_DNA"/>
</dbReference>
<evidence type="ECO:0000256" key="1">
    <source>
        <dbReference type="ARBA" id="ARBA00023015"/>
    </source>
</evidence>
<dbReference type="PANTHER" id="PTHR30055">
    <property type="entry name" value="HTH-TYPE TRANSCRIPTIONAL REGULATOR RUTR"/>
    <property type="match status" value="1"/>
</dbReference>
<organism evidence="7 8">
    <name type="scientific">Skermania pinensis</name>
    <dbReference type="NCBI Taxonomy" id="39122"/>
    <lineage>
        <taxon>Bacteria</taxon>
        <taxon>Bacillati</taxon>
        <taxon>Actinomycetota</taxon>
        <taxon>Actinomycetes</taxon>
        <taxon>Mycobacteriales</taxon>
        <taxon>Gordoniaceae</taxon>
        <taxon>Skermania</taxon>
    </lineage>
</organism>
<dbReference type="Gene3D" id="1.10.357.10">
    <property type="entry name" value="Tetracycline Repressor, domain 2"/>
    <property type="match status" value="1"/>
</dbReference>
<dbReference type="InterPro" id="IPR023772">
    <property type="entry name" value="DNA-bd_HTH_TetR-type_CS"/>
</dbReference>
<feature type="domain" description="HTH tetR-type" evidence="6">
    <location>
        <begin position="23"/>
        <end position="83"/>
    </location>
</feature>
<dbReference type="SUPFAM" id="SSF48498">
    <property type="entry name" value="Tetracyclin repressor-like, C-terminal domain"/>
    <property type="match status" value="1"/>
</dbReference>
<evidence type="ECO:0000256" key="4">
    <source>
        <dbReference type="PROSITE-ProRule" id="PRU00335"/>
    </source>
</evidence>
<evidence type="ECO:0000259" key="6">
    <source>
        <dbReference type="PROSITE" id="PS50977"/>
    </source>
</evidence>
<dbReference type="PRINTS" id="PR00455">
    <property type="entry name" value="HTHTETR"/>
</dbReference>
<evidence type="ECO:0000313" key="8">
    <source>
        <dbReference type="Proteomes" id="UP000887023"/>
    </source>
</evidence>
<keyword evidence="8" id="KW-1185">Reference proteome</keyword>